<dbReference type="Gene3D" id="3.30.530.20">
    <property type="match status" value="1"/>
</dbReference>
<gene>
    <name evidence="1" type="ORF">HJ588_16220</name>
</gene>
<dbReference type="SUPFAM" id="SSF55961">
    <property type="entry name" value="Bet v1-like"/>
    <property type="match status" value="1"/>
</dbReference>
<dbReference type="Proteomes" id="UP000557772">
    <property type="component" value="Unassembled WGS sequence"/>
</dbReference>
<dbReference type="InterPro" id="IPR023393">
    <property type="entry name" value="START-like_dom_sf"/>
</dbReference>
<dbReference type="RefSeq" id="WP_171157586.1">
    <property type="nucleotide sequence ID" value="NZ_JABENB010000003.1"/>
</dbReference>
<protein>
    <submittedName>
        <fullName evidence="1">ATPase</fullName>
    </submittedName>
</protein>
<comment type="caution">
    <text evidence="1">The sequence shown here is derived from an EMBL/GenBank/DDBJ whole genome shotgun (WGS) entry which is preliminary data.</text>
</comment>
<dbReference type="EMBL" id="JABENB010000003">
    <property type="protein sequence ID" value="NNG40807.1"/>
    <property type="molecule type" value="Genomic_DNA"/>
</dbReference>
<evidence type="ECO:0000313" key="2">
    <source>
        <dbReference type="Proteomes" id="UP000557772"/>
    </source>
</evidence>
<name>A0A849ALZ5_9MICO</name>
<evidence type="ECO:0000313" key="1">
    <source>
        <dbReference type="EMBL" id="NNG40807.1"/>
    </source>
</evidence>
<organism evidence="1 2">
    <name type="scientific">Flexivirga aerilata</name>
    <dbReference type="NCBI Taxonomy" id="1656889"/>
    <lineage>
        <taxon>Bacteria</taxon>
        <taxon>Bacillati</taxon>
        <taxon>Actinomycetota</taxon>
        <taxon>Actinomycetes</taxon>
        <taxon>Micrococcales</taxon>
        <taxon>Dermacoccaceae</taxon>
        <taxon>Flexivirga</taxon>
    </lineage>
</organism>
<sequence>MQDAIEDRIDIDATPAAVWKLVSEPGWWINDGTYREHLIEERDGMVIVTDPGHGVFPLVIADSDEPRYIAFRWLERDGAVRADGPGTLTEFWLDERPGGVTLRVRESGFASLDKPEADLLAHLADNTSGWRQELDVARRHVEANA</sequence>
<proteinExistence type="predicted"/>
<accession>A0A849ALZ5</accession>
<reference evidence="1 2" key="1">
    <citation type="submission" date="2020-05" db="EMBL/GenBank/DDBJ databases">
        <title>Flexivirga sp. ID2601S isolated from air conditioner.</title>
        <authorList>
            <person name="Kim D.H."/>
        </authorList>
    </citation>
    <scope>NUCLEOTIDE SEQUENCE [LARGE SCALE GENOMIC DNA]</scope>
    <source>
        <strain evidence="1 2">ID2601S</strain>
    </source>
</reference>
<dbReference type="AlphaFoldDB" id="A0A849ALZ5"/>
<keyword evidence="2" id="KW-1185">Reference proteome</keyword>